<comment type="subunit">
    <text evidence="3">Interacts with PTH1R (via N-terminal extracellular domain).</text>
</comment>
<evidence type="ECO:0000256" key="2">
    <source>
        <dbReference type="ARBA" id="ARBA00006307"/>
    </source>
</evidence>
<feature type="region of interest" description="Disordered" evidence="10">
    <location>
        <begin position="76"/>
        <end position="96"/>
    </location>
</feature>
<evidence type="ECO:0000313" key="12">
    <source>
        <dbReference type="Proteomes" id="UP001469553"/>
    </source>
</evidence>
<comment type="caution">
    <text evidence="11">The sequence shown here is derived from an EMBL/GenBank/DDBJ whole genome shotgun (WGS) entry which is preliminary data.</text>
</comment>
<dbReference type="PANTHER" id="PTHR10541:SF2">
    <property type="entry name" value="PARATHYROID HORMONE"/>
    <property type="match status" value="1"/>
</dbReference>
<feature type="non-terminal residue" evidence="11">
    <location>
        <position position="96"/>
    </location>
</feature>
<protein>
    <recommendedName>
        <fullName evidence="4">Parathyroid hormone</fullName>
    </recommendedName>
</protein>
<keyword evidence="7" id="KW-0372">Hormone</keyword>
<evidence type="ECO:0000256" key="4">
    <source>
        <dbReference type="ARBA" id="ARBA00022135"/>
    </source>
</evidence>
<evidence type="ECO:0000256" key="1">
    <source>
        <dbReference type="ARBA" id="ARBA00004613"/>
    </source>
</evidence>
<evidence type="ECO:0000256" key="8">
    <source>
        <dbReference type="ARBA" id="ARBA00022729"/>
    </source>
</evidence>
<gene>
    <name evidence="11" type="ORF">AMECASPLE_027843</name>
</gene>
<comment type="subcellular location">
    <subcellularLocation>
        <location evidence="1">Secreted</location>
    </subcellularLocation>
</comment>
<dbReference type="Proteomes" id="UP001469553">
    <property type="component" value="Unassembled WGS sequence"/>
</dbReference>
<accession>A0ABV1ACH6</accession>
<proteinExistence type="inferred from homology"/>
<dbReference type="SMART" id="SM00087">
    <property type="entry name" value="PTH"/>
    <property type="match status" value="1"/>
</dbReference>
<evidence type="ECO:0000256" key="10">
    <source>
        <dbReference type="SAM" id="MobiDB-lite"/>
    </source>
</evidence>
<evidence type="ECO:0000256" key="3">
    <source>
        <dbReference type="ARBA" id="ARBA00011605"/>
    </source>
</evidence>
<keyword evidence="6" id="KW-0165">Cleavage on pair of basic residues</keyword>
<name>A0ABV1ACH6_9TELE</name>
<evidence type="ECO:0000256" key="7">
    <source>
        <dbReference type="ARBA" id="ARBA00022702"/>
    </source>
</evidence>
<organism evidence="11 12">
    <name type="scientific">Ameca splendens</name>
    <dbReference type="NCBI Taxonomy" id="208324"/>
    <lineage>
        <taxon>Eukaryota</taxon>
        <taxon>Metazoa</taxon>
        <taxon>Chordata</taxon>
        <taxon>Craniata</taxon>
        <taxon>Vertebrata</taxon>
        <taxon>Euteleostomi</taxon>
        <taxon>Actinopterygii</taxon>
        <taxon>Neopterygii</taxon>
        <taxon>Teleostei</taxon>
        <taxon>Neoteleostei</taxon>
        <taxon>Acanthomorphata</taxon>
        <taxon>Ovalentaria</taxon>
        <taxon>Atherinomorphae</taxon>
        <taxon>Cyprinodontiformes</taxon>
        <taxon>Goodeidae</taxon>
        <taxon>Ameca</taxon>
    </lineage>
</organism>
<evidence type="ECO:0000256" key="5">
    <source>
        <dbReference type="ARBA" id="ARBA00022525"/>
    </source>
</evidence>
<keyword evidence="5" id="KW-0964">Secreted</keyword>
<evidence type="ECO:0000256" key="6">
    <source>
        <dbReference type="ARBA" id="ARBA00022685"/>
    </source>
</evidence>
<comment type="function">
    <text evidence="9">Parathyroid hormone elevates calcium level by dissolving the salts in bone and preventing their renal excretion. Acts by binding to its receptor, PTH1R, activating G protein-coupled receptor signaling. Stimulates [1-14C]-2-deoxy-D-glucose (2DG) transport and glycogen synthesis in osteoblastic cells.</text>
</comment>
<dbReference type="EMBL" id="JAHRIP010087630">
    <property type="protein sequence ID" value="MEQ2315966.1"/>
    <property type="molecule type" value="Genomic_DNA"/>
</dbReference>
<evidence type="ECO:0000313" key="11">
    <source>
        <dbReference type="EMBL" id="MEQ2315966.1"/>
    </source>
</evidence>
<keyword evidence="8" id="KW-0732">Signal</keyword>
<comment type="similarity">
    <text evidence="2">Belongs to the parathyroid hormone family.</text>
</comment>
<sequence length="96" mass="11276">MRTERLLREMSAIRFLETLLVVLLFTNIFTEANPQRKRSISEVQFMHNVQEHKQVGERQDWLQETLKKIILASPKPQHAKPGILKSLPPENVYRPS</sequence>
<evidence type="ECO:0000256" key="9">
    <source>
        <dbReference type="ARBA" id="ARBA00093407"/>
    </source>
</evidence>
<dbReference type="InterPro" id="IPR001415">
    <property type="entry name" value="PTH/PTH-rel"/>
</dbReference>
<keyword evidence="12" id="KW-1185">Reference proteome</keyword>
<dbReference type="PANTHER" id="PTHR10541">
    <property type="entry name" value="PARATHYROID HORMONE"/>
    <property type="match status" value="1"/>
</dbReference>
<dbReference type="InterPro" id="IPR003625">
    <property type="entry name" value="PTH"/>
</dbReference>
<reference evidence="11 12" key="1">
    <citation type="submission" date="2021-06" db="EMBL/GenBank/DDBJ databases">
        <authorList>
            <person name="Palmer J.M."/>
        </authorList>
    </citation>
    <scope>NUCLEOTIDE SEQUENCE [LARGE SCALE GENOMIC DNA]</scope>
    <source>
        <strain evidence="11 12">AS_MEX2019</strain>
        <tissue evidence="11">Muscle</tissue>
    </source>
</reference>